<keyword evidence="2 9" id="KW-0813">Transport</keyword>
<keyword evidence="5 9" id="KW-0653">Protein transport</keyword>
<evidence type="ECO:0000256" key="8">
    <source>
        <dbReference type="ARBA" id="ARBA00023136"/>
    </source>
</evidence>
<evidence type="ECO:0000256" key="7">
    <source>
        <dbReference type="ARBA" id="ARBA00023010"/>
    </source>
</evidence>
<keyword evidence="11" id="KW-1185">Reference proteome</keyword>
<accession>A0ABW5DRW3</accession>
<dbReference type="RefSeq" id="WP_379875576.1">
    <property type="nucleotide sequence ID" value="NZ_JBHUIP010000004.1"/>
</dbReference>
<dbReference type="EMBL" id="JBHUIP010000004">
    <property type="protein sequence ID" value="MFD2262619.1"/>
    <property type="molecule type" value="Genomic_DNA"/>
</dbReference>
<dbReference type="HAMAP" id="MF_00236">
    <property type="entry name" value="TatA_E"/>
    <property type="match status" value="1"/>
</dbReference>
<evidence type="ECO:0000256" key="4">
    <source>
        <dbReference type="ARBA" id="ARBA00022692"/>
    </source>
</evidence>
<feature type="transmembrane region" description="Helical" evidence="9">
    <location>
        <begin position="6"/>
        <end position="24"/>
    </location>
</feature>
<keyword evidence="3 9" id="KW-1003">Cell membrane</keyword>
<evidence type="ECO:0000256" key="9">
    <source>
        <dbReference type="HAMAP-Rule" id="MF_00236"/>
    </source>
</evidence>
<gene>
    <name evidence="9" type="primary">tatA</name>
    <name evidence="10" type="ORF">ACFSM5_06945</name>
</gene>
<comment type="subunit">
    <text evidence="9">The Tat system comprises two distinct complexes: a TatABC complex, containing multiple copies of TatA, TatB and TatC subunits, and a separate TatA complex, containing only TatA subunits. Substrates initially bind to the TatABC complex, which probably triggers association of the separate TatA complex to form the active translocon.</text>
</comment>
<sequence>MGIGVWEILLLLIAVVLIFGAGKLPKIMGDLGQSARALKTGFKGEGQEPPADDEKRS</sequence>
<dbReference type="InterPro" id="IPR006312">
    <property type="entry name" value="TatA/E"/>
</dbReference>
<evidence type="ECO:0000313" key="11">
    <source>
        <dbReference type="Proteomes" id="UP001597295"/>
    </source>
</evidence>
<evidence type="ECO:0000256" key="5">
    <source>
        <dbReference type="ARBA" id="ARBA00022927"/>
    </source>
</evidence>
<dbReference type="Gene3D" id="1.20.5.3310">
    <property type="match status" value="1"/>
</dbReference>
<dbReference type="PANTHER" id="PTHR42982">
    <property type="entry name" value="SEC-INDEPENDENT PROTEIN TRANSLOCASE PROTEIN TATA"/>
    <property type="match status" value="1"/>
</dbReference>
<dbReference type="Proteomes" id="UP001597295">
    <property type="component" value="Unassembled WGS sequence"/>
</dbReference>
<comment type="subcellular location">
    <subcellularLocation>
        <location evidence="1 9">Cell membrane</location>
        <topology evidence="1 9">Single-pass membrane protein</topology>
    </subcellularLocation>
</comment>
<evidence type="ECO:0000313" key="10">
    <source>
        <dbReference type="EMBL" id="MFD2262619.1"/>
    </source>
</evidence>
<evidence type="ECO:0000256" key="1">
    <source>
        <dbReference type="ARBA" id="ARBA00004162"/>
    </source>
</evidence>
<keyword evidence="7 9" id="KW-0811">Translocation</keyword>
<organism evidence="10 11">
    <name type="scientific">Lacibacterium aquatile</name>
    <dbReference type="NCBI Taxonomy" id="1168082"/>
    <lineage>
        <taxon>Bacteria</taxon>
        <taxon>Pseudomonadati</taxon>
        <taxon>Pseudomonadota</taxon>
        <taxon>Alphaproteobacteria</taxon>
        <taxon>Rhodospirillales</taxon>
        <taxon>Rhodospirillaceae</taxon>
    </lineage>
</organism>
<comment type="caution">
    <text evidence="10">The sequence shown here is derived from an EMBL/GenBank/DDBJ whole genome shotgun (WGS) entry which is preliminary data.</text>
</comment>
<comment type="function">
    <text evidence="9">Part of the twin-arginine translocation (Tat) system that transports large folded proteins containing a characteristic twin-arginine motif in their signal peptide across membranes. TatA could form the protein-conducting channel of the Tat system.</text>
</comment>
<keyword evidence="8 9" id="KW-0472">Membrane</keyword>
<dbReference type="Pfam" id="PF02416">
    <property type="entry name" value="TatA_B_E"/>
    <property type="match status" value="1"/>
</dbReference>
<keyword evidence="6 9" id="KW-1133">Transmembrane helix</keyword>
<dbReference type="PANTHER" id="PTHR42982:SF1">
    <property type="entry name" value="SEC-INDEPENDENT PROTEIN TRANSLOCASE PROTEIN TATA"/>
    <property type="match status" value="1"/>
</dbReference>
<evidence type="ECO:0000256" key="6">
    <source>
        <dbReference type="ARBA" id="ARBA00022989"/>
    </source>
</evidence>
<evidence type="ECO:0000256" key="2">
    <source>
        <dbReference type="ARBA" id="ARBA00022448"/>
    </source>
</evidence>
<dbReference type="InterPro" id="IPR003369">
    <property type="entry name" value="TatA/B/E"/>
</dbReference>
<proteinExistence type="inferred from homology"/>
<evidence type="ECO:0000256" key="3">
    <source>
        <dbReference type="ARBA" id="ARBA00022475"/>
    </source>
</evidence>
<name>A0ABW5DRW3_9PROT</name>
<reference evidence="11" key="1">
    <citation type="journal article" date="2019" name="Int. J. Syst. Evol. Microbiol.">
        <title>The Global Catalogue of Microorganisms (GCM) 10K type strain sequencing project: providing services to taxonomists for standard genome sequencing and annotation.</title>
        <authorList>
            <consortium name="The Broad Institute Genomics Platform"/>
            <consortium name="The Broad Institute Genome Sequencing Center for Infectious Disease"/>
            <person name="Wu L."/>
            <person name="Ma J."/>
        </authorList>
    </citation>
    <scope>NUCLEOTIDE SEQUENCE [LARGE SCALE GENOMIC DNA]</scope>
    <source>
        <strain evidence="11">CGMCC 1.19062</strain>
    </source>
</reference>
<comment type="similarity">
    <text evidence="9">Belongs to the TatA/E family.</text>
</comment>
<keyword evidence="4 9" id="KW-0812">Transmembrane</keyword>
<protein>
    <recommendedName>
        <fullName evidence="9">Sec-independent protein translocase protein TatA</fullName>
    </recommendedName>
</protein>